<dbReference type="EMBL" id="CM043786">
    <property type="protein sequence ID" value="KAI4831453.1"/>
    <property type="molecule type" value="Genomic_DNA"/>
</dbReference>
<comment type="caution">
    <text evidence="1">The sequence shown here is derived from an EMBL/GenBank/DDBJ whole genome shotgun (WGS) entry which is preliminary data.</text>
</comment>
<sequence>MTDGGVFSLTINTDVLTASETLCLSSAAVPGFLSPRANFLASGGAEAIIYPTFHQTVRYRGDQTWRAVPSGGCYIHSLRHSGAALPLLTVGLSSTPKSNLIPETSGPDKPANEAFPAALPVCPAELQTVNAKRY</sequence>
<proteinExistence type="predicted"/>
<evidence type="ECO:0000313" key="1">
    <source>
        <dbReference type="EMBL" id="KAI4831453.1"/>
    </source>
</evidence>
<keyword evidence="2" id="KW-1185">Reference proteome</keyword>
<reference evidence="1" key="1">
    <citation type="submission" date="2022-05" db="EMBL/GenBank/DDBJ databases">
        <title>Chromosome-level genome of Chaenocephalus aceratus.</title>
        <authorList>
            <person name="Park H."/>
        </authorList>
    </citation>
    <scope>NUCLEOTIDE SEQUENCE</scope>
    <source>
        <strain evidence="1">KU_202001</strain>
    </source>
</reference>
<accession>A0ACB9XVN1</accession>
<name>A0ACB9XVN1_CHAAC</name>
<dbReference type="Proteomes" id="UP001057452">
    <property type="component" value="Chromosome 2"/>
</dbReference>
<evidence type="ECO:0000313" key="2">
    <source>
        <dbReference type="Proteomes" id="UP001057452"/>
    </source>
</evidence>
<protein>
    <submittedName>
        <fullName evidence="1">Uncharacterized protein</fullName>
    </submittedName>
</protein>
<organism evidence="1 2">
    <name type="scientific">Chaenocephalus aceratus</name>
    <name type="common">Blackfin icefish</name>
    <name type="synonym">Chaenichthys aceratus</name>
    <dbReference type="NCBI Taxonomy" id="36190"/>
    <lineage>
        <taxon>Eukaryota</taxon>
        <taxon>Metazoa</taxon>
        <taxon>Chordata</taxon>
        <taxon>Craniata</taxon>
        <taxon>Vertebrata</taxon>
        <taxon>Euteleostomi</taxon>
        <taxon>Actinopterygii</taxon>
        <taxon>Neopterygii</taxon>
        <taxon>Teleostei</taxon>
        <taxon>Neoteleostei</taxon>
        <taxon>Acanthomorphata</taxon>
        <taxon>Eupercaria</taxon>
        <taxon>Perciformes</taxon>
        <taxon>Notothenioidei</taxon>
        <taxon>Channichthyidae</taxon>
        <taxon>Chaenocephalus</taxon>
    </lineage>
</organism>
<gene>
    <name evidence="1" type="ORF">KUCAC02_000994</name>
</gene>